<comment type="caution">
    <text evidence="3">The sequence shown here is derived from an EMBL/GenBank/DDBJ whole genome shotgun (WGS) entry which is preliminary data.</text>
</comment>
<evidence type="ECO:0000313" key="4">
    <source>
        <dbReference type="Proteomes" id="UP000319514"/>
    </source>
</evidence>
<gene>
    <name evidence="3" type="ORF">FB474_0034</name>
</gene>
<protein>
    <submittedName>
        <fullName evidence="3">Pimeloyl-ACP methyl ester carboxylesterase</fullName>
    </submittedName>
</protein>
<reference evidence="3 4" key="1">
    <citation type="submission" date="2019-06" db="EMBL/GenBank/DDBJ databases">
        <title>Sequencing the genomes of 1000 actinobacteria strains.</title>
        <authorList>
            <person name="Klenk H.-P."/>
        </authorList>
    </citation>
    <scope>NUCLEOTIDE SEQUENCE [LARGE SCALE GENOMIC DNA]</scope>
    <source>
        <strain evidence="3 4">DSM 18082</strain>
    </source>
</reference>
<evidence type="ECO:0000256" key="1">
    <source>
        <dbReference type="ARBA" id="ARBA00022801"/>
    </source>
</evidence>
<dbReference type="PRINTS" id="PR00111">
    <property type="entry name" value="ABHYDROLASE"/>
</dbReference>
<proteinExistence type="predicted"/>
<dbReference type="SUPFAM" id="SSF53474">
    <property type="entry name" value="alpha/beta-Hydrolases"/>
    <property type="match status" value="1"/>
</dbReference>
<feature type="domain" description="AB hydrolase-1" evidence="2">
    <location>
        <begin position="23"/>
        <end position="258"/>
    </location>
</feature>
<sequence length="277" mass="29983">MWQYHRDGLTFDVLDSGPRDGEPVLLLHGFPQDHTAWDAVTPLLHAAGLRTLAPDLRGYSPGARPHGRAAYRMGEITADLVALLDAAGLDRAHVVGHDWGGSAAWSLAGRQPQRVASLTVLSTPHPAAMLWAWTHTRQALVSWYMLAFQLPWLPERIVGPRLAGSLRRSGVPAEHAQRYADRLADPGALTAALGWYRGIPATRKEGGGGGRTRVPTTYVWGRHDFALSRAAAERTAGYVAAPYEFIELDAGHWLPENEPQAVADAVVARVHSATGPA</sequence>
<keyword evidence="1" id="KW-0378">Hydrolase</keyword>
<dbReference type="InterPro" id="IPR000073">
    <property type="entry name" value="AB_hydrolase_1"/>
</dbReference>
<dbReference type="OrthoDB" id="2987348at2"/>
<dbReference type="Proteomes" id="UP000319514">
    <property type="component" value="Unassembled WGS sequence"/>
</dbReference>
<dbReference type="Gene3D" id="3.40.50.1820">
    <property type="entry name" value="alpha/beta hydrolase"/>
    <property type="match status" value="1"/>
</dbReference>
<evidence type="ECO:0000259" key="2">
    <source>
        <dbReference type="Pfam" id="PF00561"/>
    </source>
</evidence>
<dbReference type="InterPro" id="IPR029058">
    <property type="entry name" value="AB_hydrolase_fold"/>
</dbReference>
<accession>A0A542ZEL1</accession>
<dbReference type="Pfam" id="PF00561">
    <property type="entry name" value="Abhydrolase_1"/>
    <property type="match status" value="1"/>
</dbReference>
<dbReference type="PRINTS" id="PR00412">
    <property type="entry name" value="EPOXHYDRLASE"/>
</dbReference>
<keyword evidence="4" id="KW-1185">Reference proteome</keyword>
<dbReference type="AlphaFoldDB" id="A0A542ZEL1"/>
<dbReference type="GO" id="GO:0016787">
    <property type="term" value="F:hydrolase activity"/>
    <property type="evidence" value="ECO:0007669"/>
    <property type="project" value="UniProtKB-KW"/>
</dbReference>
<dbReference type="EMBL" id="VFOQ01000001">
    <property type="protein sequence ID" value="TQL58700.1"/>
    <property type="molecule type" value="Genomic_DNA"/>
</dbReference>
<dbReference type="InterPro" id="IPR000639">
    <property type="entry name" value="Epox_hydrolase-like"/>
</dbReference>
<organism evidence="3 4">
    <name type="scientific">Oryzihumus leptocrescens</name>
    <dbReference type="NCBI Taxonomy" id="297536"/>
    <lineage>
        <taxon>Bacteria</taxon>
        <taxon>Bacillati</taxon>
        <taxon>Actinomycetota</taxon>
        <taxon>Actinomycetes</taxon>
        <taxon>Micrococcales</taxon>
        <taxon>Intrasporangiaceae</taxon>
        <taxon>Oryzihumus</taxon>
    </lineage>
</organism>
<name>A0A542ZEL1_9MICO</name>
<evidence type="ECO:0000313" key="3">
    <source>
        <dbReference type="EMBL" id="TQL58700.1"/>
    </source>
</evidence>
<dbReference type="PANTHER" id="PTHR43329">
    <property type="entry name" value="EPOXIDE HYDROLASE"/>
    <property type="match status" value="1"/>
</dbReference>
<dbReference type="RefSeq" id="WP_141786805.1">
    <property type="nucleotide sequence ID" value="NZ_BAAAKX010000006.1"/>
</dbReference>